<evidence type="ECO:0000313" key="7">
    <source>
        <dbReference type="Proteomes" id="UP000186922"/>
    </source>
</evidence>
<dbReference type="SUPFAM" id="SSF53383">
    <property type="entry name" value="PLP-dependent transferases"/>
    <property type="match status" value="1"/>
</dbReference>
<dbReference type="Proteomes" id="UP000186922">
    <property type="component" value="Unassembled WGS sequence"/>
</dbReference>
<evidence type="ECO:0000256" key="1">
    <source>
        <dbReference type="ARBA" id="ARBA00001933"/>
    </source>
</evidence>
<protein>
    <recommendedName>
        <fullName evidence="5">Aromatic amino acid beta-eliminating lyase/threonine aldolase domain-containing protein</fullName>
    </recommendedName>
</protein>
<evidence type="ECO:0000256" key="2">
    <source>
        <dbReference type="ARBA" id="ARBA00006966"/>
    </source>
</evidence>
<dbReference type="GO" id="GO:0006545">
    <property type="term" value="P:glycine biosynthetic process"/>
    <property type="evidence" value="ECO:0007669"/>
    <property type="project" value="TreeGrafter"/>
</dbReference>
<feature type="domain" description="Aromatic amino acid beta-eliminating lyase/threonine aldolase" evidence="5">
    <location>
        <begin position="61"/>
        <end position="347"/>
    </location>
</feature>
<dbReference type="InterPro" id="IPR023603">
    <property type="entry name" value="Low_specificity_L-TA-like"/>
</dbReference>
<dbReference type="GO" id="GO:0008732">
    <property type="term" value="F:L-allo-threonine aldolase activity"/>
    <property type="evidence" value="ECO:0007669"/>
    <property type="project" value="TreeGrafter"/>
</dbReference>
<dbReference type="InterPro" id="IPR001597">
    <property type="entry name" value="ArAA_b-elim_lyase/Thr_aldolase"/>
</dbReference>
<evidence type="ECO:0000313" key="6">
    <source>
        <dbReference type="EMBL" id="GAU92834.1"/>
    </source>
</evidence>
<dbReference type="OrthoDB" id="10261951at2759"/>
<dbReference type="PANTHER" id="PTHR48097">
    <property type="entry name" value="L-THREONINE ALDOLASE-RELATED"/>
    <property type="match status" value="1"/>
</dbReference>
<dbReference type="Pfam" id="PF01212">
    <property type="entry name" value="Beta_elim_lyase"/>
    <property type="match status" value="1"/>
</dbReference>
<evidence type="ECO:0000259" key="5">
    <source>
        <dbReference type="Pfam" id="PF01212"/>
    </source>
</evidence>
<keyword evidence="3" id="KW-0663">Pyridoxal phosphate</keyword>
<dbReference type="GO" id="GO:0006567">
    <property type="term" value="P:L-threonine catabolic process"/>
    <property type="evidence" value="ECO:0007669"/>
    <property type="project" value="TreeGrafter"/>
</dbReference>
<comment type="cofactor">
    <cofactor evidence="1">
        <name>pyridoxal 5'-phosphate</name>
        <dbReference type="ChEBI" id="CHEBI:597326"/>
    </cofactor>
</comment>
<dbReference type="InterPro" id="IPR015421">
    <property type="entry name" value="PyrdxlP-dep_Trfase_major"/>
</dbReference>
<dbReference type="InterPro" id="IPR015424">
    <property type="entry name" value="PyrdxlP-dep_Trfase"/>
</dbReference>
<dbReference type="EMBL" id="BDGG01000002">
    <property type="protein sequence ID" value="GAU92834.1"/>
    <property type="molecule type" value="Genomic_DNA"/>
</dbReference>
<proteinExistence type="inferred from homology"/>
<name>A0A1D1UT23_RAMVA</name>
<reference evidence="6 7" key="1">
    <citation type="journal article" date="2016" name="Nat. Commun.">
        <title>Extremotolerant tardigrade genome and improved radiotolerance of human cultured cells by tardigrade-unique protein.</title>
        <authorList>
            <person name="Hashimoto T."/>
            <person name="Horikawa D.D."/>
            <person name="Saito Y."/>
            <person name="Kuwahara H."/>
            <person name="Kozuka-Hata H."/>
            <person name="Shin-I T."/>
            <person name="Minakuchi Y."/>
            <person name="Ohishi K."/>
            <person name="Motoyama A."/>
            <person name="Aizu T."/>
            <person name="Enomoto A."/>
            <person name="Kondo K."/>
            <person name="Tanaka S."/>
            <person name="Hara Y."/>
            <person name="Koshikawa S."/>
            <person name="Sagara H."/>
            <person name="Miura T."/>
            <person name="Yokobori S."/>
            <person name="Miyagawa K."/>
            <person name="Suzuki Y."/>
            <person name="Kubo T."/>
            <person name="Oyama M."/>
            <person name="Kohara Y."/>
            <person name="Fujiyama A."/>
            <person name="Arakawa K."/>
            <person name="Katayama T."/>
            <person name="Toyoda A."/>
            <person name="Kunieda T."/>
        </authorList>
    </citation>
    <scope>NUCLEOTIDE SEQUENCE [LARGE SCALE GENOMIC DNA]</scope>
    <source>
        <strain evidence="6 7">YOKOZUNA-1</strain>
    </source>
</reference>
<comment type="caution">
    <text evidence="6">The sequence shown here is derived from an EMBL/GenBank/DDBJ whole genome shotgun (WGS) entry which is preliminary data.</text>
</comment>
<dbReference type="PANTHER" id="PTHR48097:SF9">
    <property type="entry name" value="L-THREONINE ALDOLASE"/>
    <property type="match status" value="1"/>
</dbReference>
<evidence type="ECO:0000256" key="3">
    <source>
        <dbReference type="ARBA" id="ARBA00022898"/>
    </source>
</evidence>
<dbReference type="FunFam" id="3.40.640.10:FF:000030">
    <property type="entry name" value="Low-specificity L-threonine aldolase"/>
    <property type="match status" value="1"/>
</dbReference>
<dbReference type="InterPro" id="IPR015422">
    <property type="entry name" value="PyrdxlP-dep_Trfase_small"/>
</dbReference>
<accession>A0A1D1UT23</accession>
<comment type="similarity">
    <text evidence="2">Belongs to the threonine aldolase family.</text>
</comment>
<evidence type="ECO:0000256" key="4">
    <source>
        <dbReference type="ARBA" id="ARBA00023239"/>
    </source>
</evidence>
<dbReference type="STRING" id="947166.A0A1D1UT23"/>
<gene>
    <name evidence="6" type="primary">RvY_04866-1</name>
    <name evidence="6" type="synonym">RvY_04866.1</name>
    <name evidence="6" type="ORF">RvY_04866</name>
</gene>
<sequence>MTSAFRQLLRRPAASWTLKQNSRFFSESSSPYYGGHDFEKTYGYQSIRNSASFDSKAALVDMRSDTITMPTKEMRDAMANAVVGDDVYYEDPTVIQLERKAAEMFGMESSLFVPSGTMGNLIAVLIHCKSRGSEVIVGDKAHIFKYEQGGVAQFGGVHVKTIPNLPNGGFEIRDVIAATRSEDVHFPRTAALCLENTHNVCGGKVLSLSFIDQVTKAAKDNGIPAIHMDGARIFNAAVALKASASRLLRDIDSVSACLSKGLCAPVGSLVAGSDKFIYEARRLRKALGGGMRQVGHVAAAGLIAIESMVDRLELDHRRARRLAQAITDLECPFFTVDVDGVHSNIVMIDLPSPDRLTPLQFCQRLVSVTEAEKKACGGHSAYVRFLPFSDTVTRAVVNNNLSEEDIERVIAKLEFLSREIST</sequence>
<dbReference type="NCBIfam" id="NF041359">
    <property type="entry name" value="GntG_guanitoxin"/>
    <property type="match status" value="1"/>
</dbReference>
<keyword evidence="7" id="KW-1185">Reference proteome</keyword>
<organism evidence="6 7">
    <name type="scientific">Ramazzottius varieornatus</name>
    <name type="common">Water bear</name>
    <name type="synonym">Tardigrade</name>
    <dbReference type="NCBI Taxonomy" id="947166"/>
    <lineage>
        <taxon>Eukaryota</taxon>
        <taxon>Metazoa</taxon>
        <taxon>Ecdysozoa</taxon>
        <taxon>Tardigrada</taxon>
        <taxon>Eutardigrada</taxon>
        <taxon>Parachela</taxon>
        <taxon>Hypsibioidea</taxon>
        <taxon>Ramazzottiidae</taxon>
        <taxon>Ramazzottius</taxon>
    </lineage>
</organism>
<dbReference type="AlphaFoldDB" id="A0A1D1UT23"/>
<dbReference type="GO" id="GO:0005829">
    <property type="term" value="C:cytosol"/>
    <property type="evidence" value="ECO:0007669"/>
    <property type="project" value="TreeGrafter"/>
</dbReference>
<dbReference type="Gene3D" id="3.40.640.10">
    <property type="entry name" value="Type I PLP-dependent aspartate aminotransferase-like (Major domain)"/>
    <property type="match status" value="1"/>
</dbReference>
<dbReference type="Gene3D" id="3.90.1150.10">
    <property type="entry name" value="Aspartate Aminotransferase, domain 1"/>
    <property type="match status" value="1"/>
</dbReference>
<keyword evidence="4" id="KW-0456">Lyase</keyword>